<reference evidence="1" key="1">
    <citation type="submission" date="2014-11" db="EMBL/GenBank/DDBJ databases">
        <authorList>
            <person name="Amaro Gonzalez C."/>
        </authorList>
    </citation>
    <scope>NUCLEOTIDE SEQUENCE</scope>
</reference>
<accession>A0A0E9SFV6</accession>
<dbReference type="AlphaFoldDB" id="A0A0E9SFV6"/>
<organism evidence="1">
    <name type="scientific">Anguilla anguilla</name>
    <name type="common">European freshwater eel</name>
    <name type="synonym">Muraena anguilla</name>
    <dbReference type="NCBI Taxonomy" id="7936"/>
    <lineage>
        <taxon>Eukaryota</taxon>
        <taxon>Metazoa</taxon>
        <taxon>Chordata</taxon>
        <taxon>Craniata</taxon>
        <taxon>Vertebrata</taxon>
        <taxon>Euteleostomi</taxon>
        <taxon>Actinopterygii</taxon>
        <taxon>Neopterygii</taxon>
        <taxon>Teleostei</taxon>
        <taxon>Anguilliformes</taxon>
        <taxon>Anguillidae</taxon>
        <taxon>Anguilla</taxon>
    </lineage>
</organism>
<evidence type="ECO:0000313" key="1">
    <source>
        <dbReference type="EMBL" id="JAH39373.1"/>
    </source>
</evidence>
<sequence length="30" mass="3418">MAGNRAYNVITVYNTLKLLAYIMRSTLITL</sequence>
<protein>
    <submittedName>
        <fullName evidence="1">Uncharacterized protein</fullName>
    </submittedName>
</protein>
<name>A0A0E9SFV6_ANGAN</name>
<proteinExistence type="predicted"/>
<dbReference type="EMBL" id="GBXM01069204">
    <property type="protein sequence ID" value="JAH39373.1"/>
    <property type="molecule type" value="Transcribed_RNA"/>
</dbReference>
<reference evidence="1" key="2">
    <citation type="journal article" date="2015" name="Fish Shellfish Immunol.">
        <title>Early steps in the European eel (Anguilla anguilla)-Vibrio vulnificus interaction in the gills: Role of the RtxA13 toxin.</title>
        <authorList>
            <person name="Callol A."/>
            <person name="Pajuelo D."/>
            <person name="Ebbesson L."/>
            <person name="Teles M."/>
            <person name="MacKenzie S."/>
            <person name="Amaro C."/>
        </authorList>
    </citation>
    <scope>NUCLEOTIDE SEQUENCE</scope>
</reference>